<dbReference type="Gene3D" id="3.40.50.980">
    <property type="match status" value="2"/>
</dbReference>
<dbReference type="InterPro" id="IPR013120">
    <property type="entry name" value="FAR_NAD-bd"/>
</dbReference>
<dbReference type="Gene3D" id="1.10.1200.10">
    <property type="entry name" value="ACP-like"/>
    <property type="match status" value="1"/>
</dbReference>
<dbReference type="Gene3D" id="3.30.300.30">
    <property type="match status" value="1"/>
</dbReference>
<dbReference type="InterPro" id="IPR036736">
    <property type="entry name" value="ACP-like_sf"/>
</dbReference>
<feature type="region of interest" description="Disordered" evidence="4">
    <location>
        <begin position="512"/>
        <end position="533"/>
    </location>
</feature>
<dbReference type="Pfam" id="PF13193">
    <property type="entry name" value="AMP-binding_C"/>
    <property type="match status" value="1"/>
</dbReference>
<protein>
    <recommendedName>
        <fullName evidence="5">Carrier domain-containing protein</fullName>
    </recommendedName>
</protein>
<evidence type="ECO:0000313" key="7">
    <source>
        <dbReference type="Proteomes" id="UP000326565"/>
    </source>
</evidence>
<organism evidence="6 7">
    <name type="scientific">Aspergillus leporis</name>
    <dbReference type="NCBI Taxonomy" id="41062"/>
    <lineage>
        <taxon>Eukaryota</taxon>
        <taxon>Fungi</taxon>
        <taxon>Dikarya</taxon>
        <taxon>Ascomycota</taxon>
        <taxon>Pezizomycotina</taxon>
        <taxon>Eurotiomycetes</taxon>
        <taxon>Eurotiomycetidae</taxon>
        <taxon>Eurotiales</taxon>
        <taxon>Aspergillaceae</taxon>
        <taxon>Aspergillus</taxon>
        <taxon>Aspergillus subgen. Circumdati</taxon>
    </lineage>
</organism>
<dbReference type="SUPFAM" id="SSF56801">
    <property type="entry name" value="Acetyl-CoA synthetase-like"/>
    <property type="match status" value="1"/>
</dbReference>
<dbReference type="InterPro" id="IPR000873">
    <property type="entry name" value="AMP-dep_synth/lig_dom"/>
</dbReference>
<dbReference type="InterPro" id="IPR010080">
    <property type="entry name" value="Thioester_reductase-like_dom"/>
</dbReference>
<dbReference type="Proteomes" id="UP000326565">
    <property type="component" value="Unassembled WGS sequence"/>
</dbReference>
<evidence type="ECO:0000256" key="3">
    <source>
        <dbReference type="ARBA" id="ARBA00029454"/>
    </source>
</evidence>
<dbReference type="AlphaFoldDB" id="A0A5N5WGD4"/>
<proteinExistence type="inferred from homology"/>
<accession>A0A5N5WGD4</accession>
<dbReference type="InterPro" id="IPR025110">
    <property type="entry name" value="AMP-bd_C"/>
</dbReference>
<dbReference type="EMBL" id="ML732507">
    <property type="protein sequence ID" value="KAB8067318.1"/>
    <property type="molecule type" value="Genomic_DNA"/>
</dbReference>
<dbReference type="Pfam" id="PF00501">
    <property type="entry name" value="AMP-binding"/>
    <property type="match status" value="1"/>
</dbReference>
<evidence type="ECO:0000256" key="2">
    <source>
        <dbReference type="ARBA" id="ARBA00022553"/>
    </source>
</evidence>
<name>A0A5N5WGD4_9EURO</name>
<feature type="compositionally biased region" description="Polar residues" evidence="4">
    <location>
        <begin position="515"/>
        <end position="532"/>
    </location>
</feature>
<dbReference type="NCBIfam" id="TIGR01746">
    <property type="entry name" value="Thioester-redct"/>
    <property type="match status" value="1"/>
</dbReference>
<evidence type="ECO:0000259" key="5">
    <source>
        <dbReference type="PROSITE" id="PS50075"/>
    </source>
</evidence>
<dbReference type="PANTHER" id="PTHR44845">
    <property type="entry name" value="CARRIER DOMAIN-CONTAINING PROTEIN"/>
    <property type="match status" value="1"/>
</dbReference>
<feature type="domain" description="Carrier" evidence="5">
    <location>
        <begin position="531"/>
        <end position="606"/>
    </location>
</feature>
<dbReference type="InterPro" id="IPR045851">
    <property type="entry name" value="AMP-bd_C_sf"/>
</dbReference>
<keyword evidence="1" id="KW-0596">Phosphopantetheine</keyword>
<keyword evidence="7" id="KW-1185">Reference proteome</keyword>
<sequence>MEGLVYDQCLKHPDDAAIIDEEHTLTYSMLLAESLHIMHNIGKYDGELAPEEPVGIILGAGTKQIISQFAVLLIGGTCVPIEPTLPEKRITDLLHSVGVKRIVIEEDGPYCSKEFGHLYISDVEERSTIDGDYRFDFSDRDEGTHRSHILFTSGSTGKPKPVQITARGILHLATRTPATPLRPSDRVAEFNNPGFDLSLFEIWATLLAGATIVVVPKHIVTDPKRLEGFLKDPEHQVSVIFMTAALFEVIGLNSPTAFQGLRHVLTGGDVANMKAIRAVLENGPPEHLWNTYGPTECVTLTTMCEVTPDEANKERIGIGKPVGDMRICLVDPDKELEIINESGKVGEICIAGPQQSPGYLNEQPKNDKSFINLDRNKLQRNWDGGGSVRLYRTGDLAEWRAFSGELDFVGRVDNQIKHKGFRIHPGEIAMTIVSYKQVKSAVVVQRPSSTPHGSPSLVAFIITETNMSVGVDQLKQFLAERLPSYMVPDEIIVLDKFPLTSNGKVDRKGLIDQHTLPQKSTQKTDISPSQSGDGHALSVIRSLWREILNVPKIDDDGDFFALGGTSLQSAKLITLIHERLDVLISMQELYENSSLPGLLKLIHEFKSSTATEAPDDSAVWTGEMKLVDDINLVDDIETVPDWLSEDEGHVFMTGATGFVGAFFLSHLLHHPRVKQVACLARGKDSLTLAERIQKGLERYDLWPSNSKLTEKIVPLEGDITDDKLGLGEQFSWLSNWASVIFHLGAKVNFTETYRQHYSANVIGTRNVLRLAASGRRKPFHYMSTIDAWGGTTGYLLRTRVLKEEDPLEPHVQSVRFDIGYAQSQYTAEGMVRRMRDKGLPIIIYRPGFIIGHSRTGASNPDDFMSRLIVGCIQIGMFPKLIQRLEYVTVDYVVEAAMHIASSNENLGRSYHLLAPDRSLSVTMEETCRIINQAGYPVELIDYWTWAKHVARKQRPNGPLAPLMPMIEEKVLGEQTRWQLSQFTPKYDSSNAVGALRARADIHFKPLDVQLLKGYIDFWNRKGFYNV</sequence>
<dbReference type="OrthoDB" id="408177at2759"/>
<dbReference type="PANTHER" id="PTHR44845:SF6">
    <property type="entry name" value="BETA-ALANINE-ACTIVATING ENZYME"/>
    <property type="match status" value="1"/>
</dbReference>
<dbReference type="PROSITE" id="PS00455">
    <property type="entry name" value="AMP_BINDING"/>
    <property type="match status" value="1"/>
</dbReference>
<dbReference type="Gene3D" id="3.40.50.720">
    <property type="entry name" value="NAD(P)-binding Rossmann-like Domain"/>
    <property type="match status" value="1"/>
</dbReference>
<dbReference type="CDD" id="cd05930">
    <property type="entry name" value="A_NRPS"/>
    <property type="match status" value="1"/>
</dbReference>
<dbReference type="Pfam" id="PF07993">
    <property type="entry name" value="NAD_binding_4"/>
    <property type="match status" value="1"/>
</dbReference>
<dbReference type="SUPFAM" id="SSF47336">
    <property type="entry name" value="ACP-like"/>
    <property type="match status" value="1"/>
</dbReference>
<dbReference type="Pfam" id="PF00550">
    <property type="entry name" value="PP-binding"/>
    <property type="match status" value="1"/>
</dbReference>
<dbReference type="InterPro" id="IPR009081">
    <property type="entry name" value="PP-bd_ACP"/>
</dbReference>
<gene>
    <name evidence="6" type="ORF">BDV29DRAFT_163497</name>
</gene>
<dbReference type="Gene3D" id="2.30.38.10">
    <property type="entry name" value="Luciferase, Domain 3"/>
    <property type="match status" value="1"/>
</dbReference>
<dbReference type="SUPFAM" id="SSF51735">
    <property type="entry name" value="NAD(P)-binding Rossmann-fold domains"/>
    <property type="match status" value="1"/>
</dbReference>
<evidence type="ECO:0000256" key="4">
    <source>
        <dbReference type="SAM" id="MobiDB-lite"/>
    </source>
</evidence>
<dbReference type="InterPro" id="IPR020845">
    <property type="entry name" value="AMP-binding_CS"/>
</dbReference>
<comment type="similarity">
    <text evidence="3">Belongs to the NRP synthetase family.</text>
</comment>
<keyword evidence="2" id="KW-0597">Phosphoprotein</keyword>
<dbReference type="PROSITE" id="PS50075">
    <property type="entry name" value="CARRIER"/>
    <property type="match status" value="1"/>
</dbReference>
<dbReference type="InterPro" id="IPR036291">
    <property type="entry name" value="NAD(P)-bd_dom_sf"/>
</dbReference>
<evidence type="ECO:0000313" key="6">
    <source>
        <dbReference type="EMBL" id="KAB8067318.1"/>
    </source>
</evidence>
<reference evidence="6 7" key="1">
    <citation type="submission" date="2019-04" db="EMBL/GenBank/DDBJ databases">
        <title>Friends and foes A comparative genomics study of 23 Aspergillus species from section Flavi.</title>
        <authorList>
            <consortium name="DOE Joint Genome Institute"/>
            <person name="Kjaerbolling I."/>
            <person name="Vesth T."/>
            <person name="Frisvad J.C."/>
            <person name="Nybo J.L."/>
            <person name="Theobald S."/>
            <person name="Kildgaard S."/>
            <person name="Isbrandt T."/>
            <person name="Kuo A."/>
            <person name="Sato A."/>
            <person name="Lyhne E.K."/>
            <person name="Kogle M.E."/>
            <person name="Wiebenga A."/>
            <person name="Kun R.S."/>
            <person name="Lubbers R.J."/>
            <person name="Makela M.R."/>
            <person name="Barry K."/>
            <person name="Chovatia M."/>
            <person name="Clum A."/>
            <person name="Daum C."/>
            <person name="Haridas S."/>
            <person name="He G."/>
            <person name="LaButti K."/>
            <person name="Lipzen A."/>
            <person name="Mondo S."/>
            <person name="Riley R."/>
            <person name="Salamov A."/>
            <person name="Simmons B.A."/>
            <person name="Magnuson J.K."/>
            <person name="Henrissat B."/>
            <person name="Mortensen U.H."/>
            <person name="Larsen T.O."/>
            <person name="Devries R.P."/>
            <person name="Grigoriev I.V."/>
            <person name="Machida M."/>
            <person name="Baker S.E."/>
            <person name="Andersen M.R."/>
        </authorList>
    </citation>
    <scope>NUCLEOTIDE SEQUENCE [LARGE SCALE GENOMIC DNA]</scope>
    <source>
        <strain evidence="6 7">CBS 151.66</strain>
    </source>
</reference>
<dbReference type="CDD" id="cd05235">
    <property type="entry name" value="SDR_e1"/>
    <property type="match status" value="1"/>
</dbReference>
<evidence type="ECO:0000256" key="1">
    <source>
        <dbReference type="ARBA" id="ARBA00022450"/>
    </source>
</evidence>